<dbReference type="Proteomes" id="UP001634007">
    <property type="component" value="Unassembled WGS sequence"/>
</dbReference>
<organism evidence="2 3">
    <name type="scientific">Eucalyptus globulus</name>
    <name type="common">Tasmanian blue gum</name>
    <dbReference type="NCBI Taxonomy" id="34317"/>
    <lineage>
        <taxon>Eukaryota</taxon>
        <taxon>Viridiplantae</taxon>
        <taxon>Streptophyta</taxon>
        <taxon>Embryophyta</taxon>
        <taxon>Tracheophyta</taxon>
        <taxon>Spermatophyta</taxon>
        <taxon>Magnoliopsida</taxon>
        <taxon>eudicotyledons</taxon>
        <taxon>Gunneridae</taxon>
        <taxon>Pentapetalae</taxon>
        <taxon>rosids</taxon>
        <taxon>malvids</taxon>
        <taxon>Myrtales</taxon>
        <taxon>Myrtaceae</taxon>
        <taxon>Myrtoideae</taxon>
        <taxon>Eucalypteae</taxon>
        <taxon>Eucalyptus</taxon>
    </lineage>
</organism>
<gene>
    <name evidence="2" type="ORF">ACJRO7_022641</name>
</gene>
<reference evidence="2 3" key="1">
    <citation type="submission" date="2024-11" db="EMBL/GenBank/DDBJ databases">
        <title>Chromosome-level genome assembly of Eucalyptus globulus Labill. provides insights into its genome evolution.</title>
        <authorList>
            <person name="Li X."/>
        </authorList>
    </citation>
    <scope>NUCLEOTIDE SEQUENCE [LARGE SCALE GENOMIC DNA]</scope>
    <source>
        <strain evidence="2">CL2024</strain>
        <tissue evidence="2">Fresh tender leaves</tissue>
    </source>
</reference>
<proteinExistence type="predicted"/>
<feature type="compositionally biased region" description="Basic and acidic residues" evidence="1">
    <location>
        <begin position="171"/>
        <end position="180"/>
    </location>
</feature>
<feature type="compositionally biased region" description="Basic and acidic residues" evidence="1">
    <location>
        <begin position="88"/>
        <end position="98"/>
    </location>
</feature>
<evidence type="ECO:0000313" key="3">
    <source>
        <dbReference type="Proteomes" id="UP001634007"/>
    </source>
</evidence>
<dbReference type="EMBL" id="JBJKBG010000006">
    <property type="protein sequence ID" value="KAL3733149.1"/>
    <property type="molecule type" value="Genomic_DNA"/>
</dbReference>
<evidence type="ECO:0000313" key="2">
    <source>
        <dbReference type="EMBL" id="KAL3733149.1"/>
    </source>
</evidence>
<accession>A0ABD3K3M2</accession>
<sequence length="180" mass="19090">MTEIQLICCSATERPGELDLNSSPSSVASAGKRTARAGGRCVRLEKNAESLAAAAEDSRRKPPPANPGDPTGEQPAPRIAAANSLTTPRRESKTEPRPHRPMKKKTQSAKVGPAIPLHPHPTAGLHLNPPPEGNGSDPAVPPSRNPRLAASPPSVETPQKRIQRSPRGANRKQERSSKLS</sequence>
<name>A0ABD3K3M2_EUCGL</name>
<dbReference type="AlphaFoldDB" id="A0ABD3K3M2"/>
<comment type="caution">
    <text evidence="2">The sequence shown here is derived from an EMBL/GenBank/DDBJ whole genome shotgun (WGS) entry which is preliminary data.</text>
</comment>
<protein>
    <submittedName>
        <fullName evidence="2">Uncharacterized protein</fullName>
    </submittedName>
</protein>
<keyword evidence="3" id="KW-1185">Reference proteome</keyword>
<feature type="region of interest" description="Disordered" evidence="1">
    <location>
        <begin position="14"/>
        <end position="180"/>
    </location>
</feature>
<evidence type="ECO:0000256" key="1">
    <source>
        <dbReference type="SAM" id="MobiDB-lite"/>
    </source>
</evidence>